<keyword evidence="3" id="KW-1185">Reference proteome</keyword>
<reference evidence="2 3" key="1">
    <citation type="submission" date="2023-07" db="EMBL/GenBank/DDBJ databases">
        <title>Comparative genomics of wheat-associated soil bacteria to identify genetic determinants of phenazine resistance.</title>
        <authorList>
            <person name="Mouncey N."/>
        </authorList>
    </citation>
    <scope>NUCLEOTIDE SEQUENCE [LARGE SCALE GENOMIC DNA]</scope>
    <source>
        <strain evidence="2 3">V2I4</strain>
    </source>
</reference>
<comment type="caution">
    <text evidence="2">The sequence shown here is derived from an EMBL/GenBank/DDBJ whole genome shotgun (WGS) entry which is preliminary data.</text>
</comment>
<dbReference type="Proteomes" id="UP001230328">
    <property type="component" value="Unassembled WGS sequence"/>
</dbReference>
<organism evidence="2 3">
    <name type="scientific">Streptomyces umbrinus</name>
    <dbReference type="NCBI Taxonomy" id="67370"/>
    <lineage>
        <taxon>Bacteria</taxon>
        <taxon>Bacillati</taxon>
        <taxon>Actinomycetota</taxon>
        <taxon>Actinomycetes</taxon>
        <taxon>Kitasatosporales</taxon>
        <taxon>Streptomycetaceae</taxon>
        <taxon>Streptomyces</taxon>
        <taxon>Streptomyces phaeochromogenes group</taxon>
    </lineage>
</organism>
<proteinExistence type="predicted"/>
<evidence type="ECO:0000313" key="2">
    <source>
        <dbReference type="EMBL" id="MDQ1032750.1"/>
    </source>
</evidence>
<accession>A0ABU0TAB2</accession>
<gene>
    <name evidence="2" type="ORF">QF035_010332</name>
</gene>
<sequence length="31" mass="3729">MTAGRDRRHIVDTGTDSFRFEKTQEKHRKKP</sequence>
<evidence type="ECO:0000256" key="1">
    <source>
        <dbReference type="SAM" id="MobiDB-lite"/>
    </source>
</evidence>
<name>A0ABU0TAB2_9ACTN</name>
<protein>
    <submittedName>
        <fullName evidence="2">Uncharacterized protein</fullName>
    </submittedName>
</protein>
<feature type="region of interest" description="Disordered" evidence="1">
    <location>
        <begin position="1"/>
        <end position="31"/>
    </location>
</feature>
<evidence type="ECO:0000313" key="3">
    <source>
        <dbReference type="Proteomes" id="UP001230328"/>
    </source>
</evidence>
<dbReference type="EMBL" id="JAUSZI010000002">
    <property type="protein sequence ID" value="MDQ1032750.1"/>
    <property type="molecule type" value="Genomic_DNA"/>
</dbReference>